<dbReference type="Pfam" id="PF17919">
    <property type="entry name" value="RT_RNaseH_2"/>
    <property type="match status" value="1"/>
</dbReference>
<dbReference type="Proteomes" id="UP000230750">
    <property type="component" value="Unassembled WGS sequence"/>
</dbReference>
<evidence type="ECO:0000259" key="1">
    <source>
        <dbReference type="Pfam" id="PF17919"/>
    </source>
</evidence>
<reference evidence="2 3" key="1">
    <citation type="journal article" date="2017" name="PLoS Biol.">
        <title>The sea cucumber genome provides insights into morphological evolution and visceral regeneration.</title>
        <authorList>
            <person name="Zhang X."/>
            <person name="Sun L."/>
            <person name="Yuan J."/>
            <person name="Sun Y."/>
            <person name="Gao Y."/>
            <person name="Zhang L."/>
            <person name="Li S."/>
            <person name="Dai H."/>
            <person name="Hamel J.F."/>
            <person name="Liu C."/>
            <person name="Yu Y."/>
            <person name="Liu S."/>
            <person name="Lin W."/>
            <person name="Guo K."/>
            <person name="Jin S."/>
            <person name="Xu P."/>
            <person name="Storey K.B."/>
            <person name="Huan P."/>
            <person name="Zhang T."/>
            <person name="Zhou Y."/>
            <person name="Zhang J."/>
            <person name="Lin C."/>
            <person name="Li X."/>
            <person name="Xing L."/>
            <person name="Huo D."/>
            <person name="Sun M."/>
            <person name="Wang L."/>
            <person name="Mercier A."/>
            <person name="Li F."/>
            <person name="Yang H."/>
            <person name="Xiang J."/>
        </authorList>
    </citation>
    <scope>NUCLEOTIDE SEQUENCE [LARGE SCALE GENOMIC DNA]</scope>
    <source>
        <strain evidence="2">Shaxun</strain>
        <tissue evidence="2">Muscle</tissue>
    </source>
</reference>
<dbReference type="CDD" id="cd09274">
    <property type="entry name" value="RNase_HI_RT_Ty3"/>
    <property type="match status" value="1"/>
</dbReference>
<gene>
    <name evidence="2" type="ORF">BSL78_26732</name>
</gene>
<dbReference type="SUPFAM" id="SSF56672">
    <property type="entry name" value="DNA/RNA polymerases"/>
    <property type="match status" value="1"/>
</dbReference>
<dbReference type="InterPro" id="IPR050951">
    <property type="entry name" value="Retrovirus_Pol_polyprotein"/>
</dbReference>
<accession>A0A2G8JL03</accession>
<sequence length="237" mass="27563">MRVTREHILVSNRNKRRIKKESINFFGLLYDAKEPSRPEKIKAIDHLQAPESKKELQEFLGIATYLSPFIPNLSSHTSSLRNMIKKDAKFEWQQSHQDASEHIKQLICRDMTLSYFDPGKQTTLQVDASMSGHGAVLMQDAKPIYFASRSLTDTEQRYANIERELLAVVIACEKFHMYVYGKEFIVESDHKPLEMIYLKILVATPTRLQRMLLRLQGYQLKITVHTSQGKQCCWQML</sequence>
<dbReference type="EMBL" id="MRZV01001676">
    <property type="protein sequence ID" value="PIK36434.1"/>
    <property type="molecule type" value="Genomic_DNA"/>
</dbReference>
<dbReference type="InterPro" id="IPR043502">
    <property type="entry name" value="DNA/RNA_pol_sf"/>
</dbReference>
<name>A0A2G8JL03_STIJA</name>
<dbReference type="Gene3D" id="3.30.70.270">
    <property type="match status" value="1"/>
</dbReference>
<comment type="caution">
    <text evidence="2">The sequence shown here is derived from an EMBL/GenBank/DDBJ whole genome shotgun (WGS) entry which is preliminary data.</text>
</comment>
<feature type="domain" description="Reverse transcriptase/retrotransposon-derived protein RNase H-like" evidence="1">
    <location>
        <begin position="92"/>
        <end position="186"/>
    </location>
</feature>
<protein>
    <recommendedName>
        <fullName evidence="1">Reverse transcriptase/retrotransposon-derived protein RNase H-like domain-containing protein</fullName>
    </recommendedName>
</protein>
<proteinExistence type="predicted"/>
<dbReference type="PANTHER" id="PTHR37984:SF7">
    <property type="entry name" value="INTEGRASE CATALYTIC DOMAIN-CONTAINING PROTEIN"/>
    <property type="match status" value="1"/>
</dbReference>
<dbReference type="FunFam" id="3.30.70.270:FF:000026">
    <property type="entry name" value="Transposon Ty3-G Gag-Pol polyprotein"/>
    <property type="match status" value="1"/>
</dbReference>
<organism evidence="2 3">
    <name type="scientific">Stichopus japonicus</name>
    <name type="common">Sea cucumber</name>
    <dbReference type="NCBI Taxonomy" id="307972"/>
    <lineage>
        <taxon>Eukaryota</taxon>
        <taxon>Metazoa</taxon>
        <taxon>Echinodermata</taxon>
        <taxon>Eleutherozoa</taxon>
        <taxon>Echinozoa</taxon>
        <taxon>Holothuroidea</taxon>
        <taxon>Aspidochirotacea</taxon>
        <taxon>Aspidochirotida</taxon>
        <taxon>Stichopodidae</taxon>
        <taxon>Apostichopus</taxon>
    </lineage>
</organism>
<keyword evidence="3" id="KW-1185">Reference proteome</keyword>
<dbReference type="InterPro" id="IPR041577">
    <property type="entry name" value="RT_RNaseH_2"/>
</dbReference>
<dbReference type="OrthoDB" id="8068582at2759"/>
<dbReference type="AlphaFoldDB" id="A0A2G8JL03"/>
<dbReference type="InterPro" id="IPR043128">
    <property type="entry name" value="Rev_trsase/Diguanyl_cyclase"/>
</dbReference>
<evidence type="ECO:0000313" key="3">
    <source>
        <dbReference type="Proteomes" id="UP000230750"/>
    </source>
</evidence>
<evidence type="ECO:0000313" key="2">
    <source>
        <dbReference type="EMBL" id="PIK36434.1"/>
    </source>
</evidence>
<dbReference type="PANTHER" id="PTHR37984">
    <property type="entry name" value="PROTEIN CBG26694"/>
    <property type="match status" value="1"/>
</dbReference>